<proteinExistence type="predicted"/>
<keyword evidence="4" id="KW-1185">Reference proteome</keyword>
<organism evidence="3 4">
    <name type="scientific">Paenibacillus foliorum</name>
    <dbReference type="NCBI Taxonomy" id="2654974"/>
    <lineage>
        <taxon>Bacteria</taxon>
        <taxon>Bacillati</taxon>
        <taxon>Bacillota</taxon>
        <taxon>Bacilli</taxon>
        <taxon>Bacillales</taxon>
        <taxon>Paenibacillaceae</taxon>
        <taxon>Paenibacillus</taxon>
    </lineage>
</organism>
<comment type="caution">
    <text evidence="3">The sequence shown here is derived from an EMBL/GenBank/DDBJ whole genome shotgun (WGS) entry which is preliminary data.</text>
</comment>
<evidence type="ECO:0000256" key="1">
    <source>
        <dbReference type="SAM" id="Phobius"/>
    </source>
</evidence>
<dbReference type="PANTHER" id="PTHR30590:SF3">
    <property type="entry name" value="HYPOTHETICAL MEMBRANE SPANNING PROTEIN"/>
    <property type="match status" value="1"/>
</dbReference>
<feature type="transmembrane region" description="Helical" evidence="1">
    <location>
        <begin position="277"/>
        <end position="295"/>
    </location>
</feature>
<dbReference type="InterPro" id="IPR052529">
    <property type="entry name" value="Bact_Transport_Assoc"/>
</dbReference>
<evidence type="ECO:0000313" key="4">
    <source>
        <dbReference type="Proteomes" id="UP000641588"/>
    </source>
</evidence>
<feature type="transmembrane region" description="Helical" evidence="1">
    <location>
        <begin position="333"/>
        <end position="352"/>
    </location>
</feature>
<dbReference type="EMBL" id="WHOD01000017">
    <property type="protein sequence ID" value="NOU92611.1"/>
    <property type="molecule type" value="Genomic_DNA"/>
</dbReference>
<feature type="transmembrane region" description="Helical" evidence="1">
    <location>
        <begin position="307"/>
        <end position="327"/>
    </location>
</feature>
<dbReference type="RefSeq" id="WP_171650808.1">
    <property type="nucleotide sequence ID" value="NZ_WHOD01000017.1"/>
</dbReference>
<evidence type="ECO:0000259" key="2">
    <source>
        <dbReference type="Pfam" id="PF04235"/>
    </source>
</evidence>
<dbReference type="Pfam" id="PF04235">
    <property type="entry name" value="DUF418"/>
    <property type="match status" value="1"/>
</dbReference>
<feature type="transmembrane region" description="Helical" evidence="1">
    <location>
        <begin position="147"/>
        <end position="172"/>
    </location>
</feature>
<evidence type="ECO:0000313" key="3">
    <source>
        <dbReference type="EMBL" id="NOU92611.1"/>
    </source>
</evidence>
<feature type="transmembrane region" description="Helical" evidence="1">
    <location>
        <begin position="239"/>
        <end position="257"/>
    </location>
</feature>
<gene>
    <name evidence="3" type="ORF">GC093_05120</name>
</gene>
<keyword evidence="1" id="KW-1133">Transmembrane helix</keyword>
<name>A0A972GY01_9BACL</name>
<dbReference type="InterPro" id="IPR007349">
    <property type="entry name" value="DUF418"/>
</dbReference>
<feature type="transmembrane region" description="Helical" evidence="1">
    <location>
        <begin position="72"/>
        <end position="88"/>
    </location>
</feature>
<accession>A0A972GY01</accession>
<feature type="transmembrane region" description="Helical" evidence="1">
    <location>
        <begin position="100"/>
        <end position="119"/>
    </location>
</feature>
<feature type="transmembrane region" description="Helical" evidence="1">
    <location>
        <begin position="125"/>
        <end position="140"/>
    </location>
</feature>
<protein>
    <submittedName>
        <fullName evidence="3">DUF418 domain-containing protein</fullName>
    </submittedName>
</protein>
<dbReference type="PANTHER" id="PTHR30590">
    <property type="entry name" value="INNER MEMBRANE PROTEIN"/>
    <property type="match status" value="1"/>
</dbReference>
<keyword evidence="1" id="KW-0472">Membrane</keyword>
<reference evidence="3" key="1">
    <citation type="submission" date="2019-10" db="EMBL/GenBank/DDBJ databases">
        <title>Description of Paenibacillus glebae sp. nov.</title>
        <authorList>
            <person name="Carlier A."/>
            <person name="Qi S."/>
        </authorList>
    </citation>
    <scope>NUCLEOTIDE SEQUENCE</scope>
    <source>
        <strain evidence="3">LMG 31456</strain>
    </source>
</reference>
<dbReference type="Proteomes" id="UP000641588">
    <property type="component" value="Unassembled WGS sequence"/>
</dbReference>
<dbReference type="AlphaFoldDB" id="A0A972GY01"/>
<feature type="domain" description="DUF418" evidence="2">
    <location>
        <begin position="218"/>
        <end position="375"/>
    </location>
</feature>
<feature type="transmembrane region" description="Helical" evidence="1">
    <location>
        <begin position="192"/>
        <end position="218"/>
    </location>
</feature>
<keyword evidence="1" id="KW-0812">Transmembrane</keyword>
<sequence>MLERKGESMTSELLVSKERMIGLDVIRGFAVLGIFFVNVPEMIGIGNAFEPSYRGLDAFIRLIYDMLFQTKFYSIFAFLFGVGFYLFFENAERQGKRPRILFMRRLLLLMVLGIGHAVLLWFGDILYTYAILGFLLLIFYKRSPKTILVWSLILSGLFGLFIILATFALGLSKELSKPLFTHIPDWGERIDFLLGSGLGNAASLSFEILGLFLLGLYAGKKSWFEHKELNVTVVHRVHMSAFILSILLFIPMVHYYSSHPVYMPMELYPYTHFTGKTMAIFYICTLLLMIHRYGIQRFSSLAAVGRMTLTNYLVQSILTMLLLQVFWNYVNRLPLWVGMVYSVAVVVIIIFWSKLWLHHYRMGPLEWLWRAGTYGQWPALNRKQGVATGGTPTTKA</sequence>